<proteinExistence type="predicted"/>
<accession>A0ABZ2CLU2</accession>
<gene>
    <name evidence="1" type="ORF">R4Z09_10045</name>
</gene>
<dbReference type="EMBL" id="CP137640">
    <property type="protein sequence ID" value="WVX83301.1"/>
    <property type="molecule type" value="Genomic_DNA"/>
</dbReference>
<keyword evidence="2" id="KW-1185">Reference proteome</keyword>
<evidence type="ECO:0000313" key="2">
    <source>
        <dbReference type="Proteomes" id="UP001357223"/>
    </source>
</evidence>
<reference evidence="1 2" key="1">
    <citation type="submission" date="2023-10" db="EMBL/GenBank/DDBJ databases">
        <title>Niallia locisalis sp.nov. isolated from a salt pond sample.</title>
        <authorList>
            <person name="Li X.-J."/>
            <person name="Dong L."/>
        </authorList>
    </citation>
    <scope>NUCLEOTIDE SEQUENCE [LARGE SCALE GENOMIC DNA]</scope>
    <source>
        <strain evidence="1 2">DSM 29761</strain>
    </source>
</reference>
<dbReference type="Proteomes" id="UP001357223">
    <property type="component" value="Chromosome"/>
</dbReference>
<name>A0ABZ2CLU2_9BACI</name>
<evidence type="ECO:0000313" key="1">
    <source>
        <dbReference type="EMBL" id="WVX83301.1"/>
    </source>
</evidence>
<sequence>MIEPSKHCHHRYNKIEENFANTNQDGIEMSVTKGPKNKWLLYLHVDYPFTPTEAKRYLRI</sequence>
<dbReference type="RefSeq" id="WP_338452186.1">
    <property type="nucleotide sequence ID" value="NZ_CP137640.1"/>
</dbReference>
<protein>
    <submittedName>
        <fullName evidence="1">Uncharacterized protein</fullName>
    </submittedName>
</protein>
<organism evidence="1 2">
    <name type="scientific">Niallia oryzisoli</name>
    <dbReference type="NCBI Taxonomy" id="1737571"/>
    <lineage>
        <taxon>Bacteria</taxon>
        <taxon>Bacillati</taxon>
        <taxon>Bacillota</taxon>
        <taxon>Bacilli</taxon>
        <taxon>Bacillales</taxon>
        <taxon>Bacillaceae</taxon>
        <taxon>Niallia</taxon>
    </lineage>
</organism>